<dbReference type="AlphaFoldDB" id="A0A812E6E0"/>
<sequence length="167" mass="18461">MQTLHFFLFSAYPLSQEDAVNLLFLSFSLFSVPELKDVSASVIRACFLPPLPLSTSPSCHLSLFPPLPLSISPSFHLSLLPPLPLACLFISVFFKLGPSHSCISLLLNSSTSIFCFHPHICLLGEVLTGNDHSSQDVYHIWCRKAEVCTDPCFPLSHDVTMIMSHVT</sequence>
<name>A0A812E6E0_ACAPH</name>
<dbReference type="Proteomes" id="UP000597762">
    <property type="component" value="Unassembled WGS sequence"/>
</dbReference>
<reference evidence="1" key="1">
    <citation type="submission" date="2021-01" db="EMBL/GenBank/DDBJ databases">
        <authorList>
            <person name="Li R."/>
            <person name="Bekaert M."/>
        </authorList>
    </citation>
    <scope>NUCLEOTIDE SEQUENCE</scope>
    <source>
        <strain evidence="1">Farmed</strain>
    </source>
</reference>
<protein>
    <submittedName>
        <fullName evidence="1">Uncharacterized protein</fullName>
    </submittedName>
</protein>
<comment type="caution">
    <text evidence="1">The sequence shown here is derived from an EMBL/GenBank/DDBJ whole genome shotgun (WGS) entry which is preliminary data.</text>
</comment>
<proteinExistence type="predicted"/>
<organism evidence="1 2">
    <name type="scientific">Acanthosepion pharaonis</name>
    <name type="common">Pharaoh cuttlefish</name>
    <name type="synonym">Sepia pharaonis</name>
    <dbReference type="NCBI Taxonomy" id="158019"/>
    <lineage>
        <taxon>Eukaryota</taxon>
        <taxon>Metazoa</taxon>
        <taxon>Spiralia</taxon>
        <taxon>Lophotrochozoa</taxon>
        <taxon>Mollusca</taxon>
        <taxon>Cephalopoda</taxon>
        <taxon>Coleoidea</taxon>
        <taxon>Decapodiformes</taxon>
        <taxon>Sepiida</taxon>
        <taxon>Sepiina</taxon>
        <taxon>Sepiidae</taxon>
        <taxon>Acanthosepion</taxon>
    </lineage>
</organism>
<dbReference type="EMBL" id="CAHIKZ030005070">
    <property type="protein sequence ID" value="CAE1318859.1"/>
    <property type="molecule type" value="Genomic_DNA"/>
</dbReference>
<accession>A0A812E6E0</accession>
<gene>
    <name evidence="1" type="ORF">SPHA_69311</name>
</gene>
<evidence type="ECO:0000313" key="2">
    <source>
        <dbReference type="Proteomes" id="UP000597762"/>
    </source>
</evidence>
<evidence type="ECO:0000313" key="1">
    <source>
        <dbReference type="EMBL" id="CAE1318859.1"/>
    </source>
</evidence>
<keyword evidence="2" id="KW-1185">Reference proteome</keyword>